<dbReference type="InParanoid" id="G0R5C0"/>
<dbReference type="FunFam" id="2.130.10.10:FF:000012">
    <property type="entry name" value="Putative pleiotropic regulator 1"/>
    <property type="match status" value="1"/>
</dbReference>
<dbReference type="PRINTS" id="PR00320">
    <property type="entry name" value="GPROTEINBRPT"/>
</dbReference>
<dbReference type="RefSeq" id="XP_004024217.1">
    <property type="nucleotide sequence ID" value="XM_004024168.1"/>
</dbReference>
<feature type="repeat" description="WD" evidence="4">
    <location>
        <begin position="245"/>
        <end position="286"/>
    </location>
</feature>
<feature type="repeat" description="WD" evidence="4">
    <location>
        <begin position="287"/>
        <end position="328"/>
    </location>
</feature>
<dbReference type="GeneID" id="14903398"/>
<dbReference type="OrthoDB" id="10256122at2759"/>
<dbReference type="InterPro" id="IPR001680">
    <property type="entry name" value="WD40_rpt"/>
</dbReference>
<dbReference type="GO" id="GO:0000398">
    <property type="term" value="P:mRNA splicing, via spliceosome"/>
    <property type="evidence" value="ECO:0007669"/>
    <property type="project" value="InterPro"/>
</dbReference>
<reference evidence="5 6" key="1">
    <citation type="submission" date="2011-07" db="EMBL/GenBank/DDBJ databases">
        <authorList>
            <person name="Coyne R."/>
            <person name="Brami D."/>
            <person name="Johnson J."/>
            <person name="Hostetler J."/>
            <person name="Hannick L."/>
            <person name="Clark T."/>
            <person name="Cassidy-Hanley D."/>
            <person name="Inman J."/>
        </authorList>
    </citation>
    <scope>NUCLEOTIDE SEQUENCE [LARGE SCALE GENOMIC DNA]</scope>
    <source>
        <strain evidence="5 6">G5</strain>
    </source>
</reference>
<dbReference type="EMBL" id="GL984367">
    <property type="protein sequence ID" value="EGR27333.1"/>
    <property type="molecule type" value="Genomic_DNA"/>
</dbReference>
<dbReference type="GO" id="GO:0071013">
    <property type="term" value="C:catalytic step 2 spliceosome"/>
    <property type="evidence" value="ECO:0007669"/>
    <property type="project" value="TreeGrafter"/>
</dbReference>
<evidence type="ECO:0000256" key="1">
    <source>
        <dbReference type="ARBA" id="ARBA00022574"/>
    </source>
</evidence>
<name>G0R5C0_ICHMU</name>
<sequence>MLKVPEFLDSTKLKLSSKINDEYKFAQQKQKTQASEIAQSLNDQQILITDQQQKQSEPPQKEEQKPTTLLEILIKELPNYQESDDDKLSKIPKHFLKYQKKQEQYQAENTNNLQLSVQQKQEGNNQLQLLNTTQLGSVITRNITKVIKPDEHKPWKLMRVIAGHRGWIRTVAVDPANQFFVTGSNDRTIKFWDLASGQLKITLTGHTSSVRGLVVSDRHPYLFSVAEDKTVRCWDLELNQVVRNYHGHLSGVYCIAIHPIHNIIATGGRDCTVRLWDIRMRSQIHVLGGHQHTVDNVVCQEFEPQIVSGSYDTTVKLWDIVAGKCMKTLTNHKKAVRSVIFHHKEYTFASGAADNVKVWKCPEGEFLRNISSGTSNNIVNTLALNQDNILVSGADDGTLNFYDWKSGHNFQTIKQKPQPGSIAAENAIFDMKFDQSQMRLITAECDKTIKIYKEDEDADVVPVKDFKMEYSRVF</sequence>
<dbReference type="PANTHER" id="PTHR19923">
    <property type="entry name" value="WD40 REPEAT PROTEINPRL1/PRL2-RELATED"/>
    <property type="match status" value="1"/>
</dbReference>
<dbReference type="EC" id="2.3.1.48" evidence="5"/>
<dbReference type="Pfam" id="PF00400">
    <property type="entry name" value="WD40"/>
    <property type="match status" value="6"/>
</dbReference>
<dbReference type="GO" id="GO:0000974">
    <property type="term" value="C:Prp19 complex"/>
    <property type="evidence" value="ECO:0007669"/>
    <property type="project" value="TreeGrafter"/>
</dbReference>
<keyword evidence="5" id="KW-0012">Acyltransferase</keyword>
<dbReference type="CDD" id="cd00200">
    <property type="entry name" value="WD40"/>
    <property type="match status" value="1"/>
</dbReference>
<accession>G0R5C0</accession>
<dbReference type="Proteomes" id="UP000008983">
    <property type="component" value="Unassembled WGS sequence"/>
</dbReference>
<evidence type="ECO:0000256" key="2">
    <source>
        <dbReference type="ARBA" id="ARBA00022737"/>
    </source>
</evidence>
<dbReference type="PROSITE" id="PS50082">
    <property type="entry name" value="WD_REPEATS_2"/>
    <property type="match status" value="4"/>
</dbReference>
<dbReference type="InterPro" id="IPR036322">
    <property type="entry name" value="WD40_repeat_dom_sf"/>
</dbReference>
<dbReference type="FunCoup" id="G0R5C0">
    <property type="interactions" value="393"/>
</dbReference>
<dbReference type="PANTHER" id="PTHR19923:SF0">
    <property type="entry name" value="PLEIOTROPIC REGULATOR 1"/>
    <property type="match status" value="1"/>
</dbReference>
<evidence type="ECO:0000256" key="4">
    <source>
        <dbReference type="PROSITE-ProRule" id="PRU00221"/>
    </source>
</evidence>
<dbReference type="eggNOG" id="KOG0285">
    <property type="taxonomic scope" value="Eukaryota"/>
</dbReference>
<evidence type="ECO:0000313" key="5">
    <source>
        <dbReference type="EMBL" id="EGR27333.1"/>
    </source>
</evidence>
<keyword evidence="1 4" id="KW-0853">WD repeat</keyword>
<feature type="repeat" description="WD" evidence="4">
    <location>
        <begin position="203"/>
        <end position="244"/>
    </location>
</feature>
<comment type="similarity">
    <text evidence="3">Belongs to the WD repeat PRL1/PRL2 family.</text>
</comment>
<dbReference type="InterPro" id="IPR045241">
    <property type="entry name" value="Prp46/PLRG1-like"/>
</dbReference>
<feature type="repeat" description="WD" evidence="4">
    <location>
        <begin position="161"/>
        <end position="202"/>
    </location>
</feature>
<dbReference type="SMART" id="SM00320">
    <property type="entry name" value="WD40"/>
    <property type="match status" value="7"/>
</dbReference>
<dbReference type="InterPro" id="IPR015943">
    <property type="entry name" value="WD40/YVTN_repeat-like_dom_sf"/>
</dbReference>
<dbReference type="Gene3D" id="2.130.10.10">
    <property type="entry name" value="YVTN repeat-like/Quinoprotein amine dehydrogenase"/>
    <property type="match status" value="1"/>
</dbReference>
<dbReference type="PROSITE" id="PS50294">
    <property type="entry name" value="WD_REPEATS_REGION"/>
    <property type="match status" value="4"/>
</dbReference>
<dbReference type="PROSITE" id="PS00678">
    <property type="entry name" value="WD_REPEATS_1"/>
    <property type="match status" value="2"/>
</dbReference>
<dbReference type="AlphaFoldDB" id="G0R5C0"/>
<dbReference type="OMA" id="FAMCFDQ"/>
<keyword evidence="5" id="KW-0808">Transferase</keyword>
<evidence type="ECO:0000313" key="6">
    <source>
        <dbReference type="Proteomes" id="UP000008983"/>
    </source>
</evidence>
<dbReference type="InterPro" id="IPR019775">
    <property type="entry name" value="WD40_repeat_CS"/>
</dbReference>
<dbReference type="STRING" id="857967.G0R5C0"/>
<keyword evidence="2" id="KW-0677">Repeat</keyword>
<protein>
    <submittedName>
        <fullName evidence="5">Pre-mRNA-splicing factor prp46, putative</fullName>
        <ecNumber evidence="5">2.3.1.48</ecNumber>
    </submittedName>
</protein>
<gene>
    <name evidence="5" type="ORF">IMG5_197680</name>
</gene>
<keyword evidence="6" id="KW-1185">Reference proteome</keyword>
<dbReference type="SUPFAM" id="SSF50978">
    <property type="entry name" value="WD40 repeat-like"/>
    <property type="match status" value="1"/>
</dbReference>
<dbReference type="InterPro" id="IPR020472">
    <property type="entry name" value="WD40_PAC1"/>
</dbReference>
<evidence type="ECO:0000256" key="3">
    <source>
        <dbReference type="ARBA" id="ARBA00025726"/>
    </source>
</evidence>
<dbReference type="GO" id="GO:0071011">
    <property type="term" value="C:precatalytic spliceosome"/>
    <property type="evidence" value="ECO:0007669"/>
    <property type="project" value="TreeGrafter"/>
</dbReference>
<organism evidence="5 6">
    <name type="scientific">Ichthyophthirius multifiliis</name>
    <name type="common">White spot disease agent</name>
    <name type="synonym">Ich</name>
    <dbReference type="NCBI Taxonomy" id="5932"/>
    <lineage>
        <taxon>Eukaryota</taxon>
        <taxon>Sar</taxon>
        <taxon>Alveolata</taxon>
        <taxon>Ciliophora</taxon>
        <taxon>Intramacronucleata</taxon>
        <taxon>Oligohymenophorea</taxon>
        <taxon>Hymenostomatida</taxon>
        <taxon>Ophryoglenina</taxon>
        <taxon>Ichthyophthirius</taxon>
    </lineage>
</organism>
<proteinExistence type="inferred from homology"/>
<dbReference type="GO" id="GO:0061733">
    <property type="term" value="F:protein-lysine-acetyltransferase activity"/>
    <property type="evidence" value="ECO:0007669"/>
    <property type="project" value="UniProtKB-EC"/>
</dbReference>